<proteinExistence type="predicted"/>
<dbReference type="AlphaFoldDB" id="A6HJY1"/>
<protein>
    <submittedName>
        <fullName evidence="1">RCG33048</fullName>
    </submittedName>
</protein>
<dbReference type="EMBL" id="CH473948">
    <property type="protein sequence ID" value="EDM06336.1"/>
    <property type="molecule type" value="Genomic_DNA"/>
</dbReference>
<gene>
    <name evidence="1" type="ORF">rCG_33048</name>
</gene>
<evidence type="ECO:0000313" key="2">
    <source>
        <dbReference type="Proteomes" id="UP000234681"/>
    </source>
</evidence>
<evidence type="ECO:0000313" key="1">
    <source>
        <dbReference type="EMBL" id="EDM06336.1"/>
    </source>
</evidence>
<dbReference type="Proteomes" id="UP000234681">
    <property type="component" value="Chromosome 10"/>
</dbReference>
<sequence length="76" mass="8817">MTRTSLLGCHLSQQSGTVTREHCRMDSRTLLELWVSQKVSSRTSSWNHLGNVASLSRNCEQRTCLPRHNCWTHLRH</sequence>
<organism evidence="1 2">
    <name type="scientific">Rattus norvegicus</name>
    <name type="common">Rat</name>
    <dbReference type="NCBI Taxonomy" id="10116"/>
    <lineage>
        <taxon>Eukaryota</taxon>
        <taxon>Metazoa</taxon>
        <taxon>Chordata</taxon>
        <taxon>Craniata</taxon>
        <taxon>Vertebrata</taxon>
        <taxon>Euteleostomi</taxon>
        <taxon>Mammalia</taxon>
        <taxon>Eutheria</taxon>
        <taxon>Euarchontoglires</taxon>
        <taxon>Glires</taxon>
        <taxon>Rodentia</taxon>
        <taxon>Myomorpha</taxon>
        <taxon>Muroidea</taxon>
        <taxon>Muridae</taxon>
        <taxon>Murinae</taxon>
        <taxon>Rattus</taxon>
    </lineage>
</organism>
<name>A6HJY1_RAT</name>
<accession>A6HJY1</accession>
<reference evidence="1 2" key="1">
    <citation type="submission" date="2005-07" db="EMBL/GenBank/DDBJ databases">
        <authorList>
            <person name="Mural R.J."/>
            <person name="Li P.W."/>
            <person name="Adams M.D."/>
            <person name="Amanatides P.G."/>
            <person name="Baden-Tillson H."/>
            <person name="Barnstead M."/>
            <person name="Chin S.H."/>
            <person name="Dew I."/>
            <person name="Evans C.A."/>
            <person name="Ferriera S."/>
            <person name="Flanigan M."/>
            <person name="Fosler C."/>
            <person name="Glodek A."/>
            <person name="Gu Z."/>
            <person name="Holt R.A."/>
            <person name="Jennings D."/>
            <person name="Kraft C.L."/>
            <person name="Lu F."/>
            <person name="Nguyen T."/>
            <person name="Nusskern D.R."/>
            <person name="Pfannkoch C.M."/>
            <person name="Sitter C."/>
            <person name="Sutton G.G."/>
            <person name="Venter J.C."/>
            <person name="Wang Z."/>
            <person name="Woodage T."/>
            <person name="Zheng X.H."/>
            <person name="Zhong F."/>
        </authorList>
    </citation>
    <scope>NUCLEOTIDE SEQUENCE [LARGE SCALE GENOMIC DNA]</scope>
    <source>
        <strain>BN</strain>
        <strain evidence="2">Sprague-Dawley</strain>
    </source>
</reference>